<keyword evidence="1" id="KW-0812">Transmembrane</keyword>
<dbReference type="Proteomes" id="UP001597389">
    <property type="component" value="Unassembled WGS sequence"/>
</dbReference>
<name>A0ABW4ZE51_9BACT</name>
<gene>
    <name evidence="3" type="ORF">ACFSW8_15425</name>
</gene>
<reference evidence="4" key="1">
    <citation type="journal article" date="2019" name="Int. J. Syst. Evol. Microbiol.">
        <title>The Global Catalogue of Microorganisms (GCM) 10K type strain sequencing project: providing services to taxonomists for standard genome sequencing and annotation.</title>
        <authorList>
            <consortium name="The Broad Institute Genomics Platform"/>
            <consortium name="The Broad Institute Genome Sequencing Center for Infectious Disease"/>
            <person name="Wu L."/>
            <person name="Ma J."/>
        </authorList>
    </citation>
    <scope>NUCLEOTIDE SEQUENCE [LARGE SCALE GENOMIC DNA]</scope>
    <source>
        <strain evidence="4">CCUG 57942</strain>
    </source>
</reference>
<comment type="caution">
    <text evidence="3">The sequence shown here is derived from an EMBL/GenBank/DDBJ whole genome shotgun (WGS) entry which is preliminary data.</text>
</comment>
<feature type="transmembrane region" description="Helical" evidence="1">
    <location>
        <begin position="5"/>
        <end position="21"/>
    </location>
</feature>
<evidence type="ECO:0000313" key="4">
    <source>
        <dbReference type="Proteomes" id="UP001597389"/>
    </source>
</evidence>
<evidence type="ECO:0000256" key="1">
    <source>
        <dbReference type="SAM" id="Phobius"/>
    </source>
</evidence>
<feature type="transmembrane region" description="Helical" evidence="1">
    <location>
        <begin position="66"/>
        <end position="86"/>
    </location>
</feature>
<dbReference type="InterPro" id="IPR002931">
    <property type="entry name" value="Transglutaminase-like"/>
</dbReference>
<organism evidence="3 4">
    <name type="scientific">Rubritalea tangerina</name>
    <dbReference type="NCBI Taxonomy" id="430798"/>
    <lineage>
        <taxon>Bacteria</taxon>
        <taxon>Pseudomonadati</taxon>
        <taxon>Verrucomicrobiota</taxon>
        <taxon>Verrucomicrobiia</taxon>
        <taxon>Verrucomicrobiales</taxon>
        <taxon>Rubritaleaceae</taxon>
        <taxon>Rubritalea</taxon>
    </lineage>
</organism>
<dbReference type="PANTHER" id="PTHR42736">
    <property type="entry name" value="PROTEIN-GLUTAMINE GAMMA-GLUTAMYLTRANSFERASE"/>
    <property type="match status" value="1"/>
</dbReference>
<evidence type="ECO:0000313" key="3">
    <source>
        <dbReference type="EMBL" id="MFD2160293.1"/>
    </source>
</evidence>
<dbReference type="Gene3D" id="3.10.620.30">
    <property type="match status" value="1"/>
</dbReference>
<protein>
    <submittedName>
        <fullName evidence="3">DUF4129 domain-containing transglutaminase family protein</fullName>
    </submittedName>
</protein>
<keyword evidence="4" id="KW-1185">Reference proteome</keyword>
<proteinExistence type="predicted"/>
<feature type="domain" description="Transglutaminase-like" evidence="2">
    <location>
        <begin position="333"/>
        <end position="404"/>
    </location>
</feature>
<feature type="transmembrane region" description="Helical" evidence="1">
    <location>
        <begin position="27"/>
        <end position="45"/>
    </location>
</feature>
<dbReference type="SUPFAM" id="SSF54001">
    <property type="entry name" value="Cysteine proteinases"/>
    <property type="match status" value="1"/>
</dbReference>
<dbReference type="PANTHER" id="PTHR42736:SF1">
    <property type="entry name" value="PROTEIN-GLUTAMINE GAMMA-GLUTAMYLTRANSFERASE"/>
    <property type="match status" value="1"/>
</dbReference>
<sequence length="551" mass="62125">MRHSLFILTFVLMYVVLRGLVGEVSLWWRAVIAVLVLLIGLWGTHRRFEKCDYSFKSVRKIRLLDGLVLLVVIGVVEGLATSTLVLSDHYVSGSHGGEGGDGEGEVRDEWLWDEDFEREIPKQSDHKPKSHPEVLVKAVDEGTASWIQNARVYLSGFSFDTFENDSWKSSSRFEKVWQAEGPIQLSEQRSTQGFTQYRHEVSLNKNGNGQDVAFAIQGVQRMDVEQLRQVADGVFLLPESDQVRYRYTASSVPLNYQALAMRVGEIEVGSPGEKYLQLPEKVRELQGPLLVGLVGEVGLYQKLEGVKQLLQSRCKYSLKVDNTEGLGSMENFLFGDRVGYCEHFASASALMARQLGIPSRVVYGYAGGTLYSYADTVVFRSRDAHAWAEVYLDGYGWTMFDTTPSAEIETEVAAASESLPSLDTPYQEGMKGERRGAPWGIIALVICGLGGLVVVVNVWKSSTEKSILSGGKREVEMAHYLQAFYQACRVKGVHRVESSTMREIVEQLERMEKAPDWLDELVEYYHGVEYREQSPDRQEERRLQKLVQGWE</sequence>
<dbReference type="Pfam" id="PF01841">
    <property type="entry name" value="Transglut_core"/>
    <property type="match status" value="1"/>
</dbReference>
<dbReference type="SMART" id="SM00460">
    <property type="entry name" value="TGc"/>
    <property type="match status" value="1"/>
</dbReference>
<keyword evidence="1" id="KW-0472">Membrane</keyword>
<dbReference type="InterPro" id="IPR052901">
    <property type="entry name" value="Bact_TGase-like"/>
</dbReference>
<accession>A0ABW4ZE51</accession>
<evidence type="ECO:0000259" key="2">
    <source>
        <dbReference type="SMART" id="SM00460"/>
    </source>
</evidence>
<feature type="transmembrane region" description="Helical" evidence="1">
    <location>
        <begin position="437"/>
        <end position="459"/>
    </location>
</feature>
<keyword evidence="1" id="KW-1133">Transmembrane helix</keyword>
<dbReference type="EMBL" id="JBHUJB010000076">
    <property type="protein sequence ID" value="MFD2160293.1"/>
    <property type="molecule type" value="Genomic_DNA"/>
</dbReference>
<dbReference type="InterPro" id="IPR038765">
    <property type="entry name" value="Papain-like_cys_pep_sf"/>
</dbReference>
<dbReference type="RefSeq" id="WP_377178707.1">
    <property type="nucleotide sequence ID" value="NZ_JBHUJB010000076.1"/>
</dbReference>